<name>A0ABY3CEI2_9GAMM</name>
<gene>
    <name evidence="1" type="ORF">EKO24_003485</name>
</gene>
<evidence type="ECO:0000313" key="2">
    <source>
        <dbReference type="Proteomes" id="UP000733744"/>
    </source>
</evidence>
<accession>A0ABY3CEI2</accession>
<keyword evidence="2" id="KW-1185">Reference proteome</keyword>
<protein>
    <recommendedName>
        <fullName evidence="3">DUF1534 domain-containing protein</fullName>
    </recommendedName>
</protein>
<proteinExistence type="predicted"/>
<evidence type="ECO:0000313" key="1">
    <source>
        <dbReference type="EMBL" id="TRX01602.1"/>
    </source>
</evidence>
<evidence type="ECO:0008006" key="3">
    <source>
        <dbReference type="Google" id="ProtNLM"/>
    </source>
</evidence>
<reference evidence="1 2" key="1">
    <citation type="journal article" date="2019" name="Antonie Van Leeuwenhoek">
        <title>Description of 'Ca. Methylobacter oryzae' KRF1, a novel species from the environmentally important Methylobacter clade 2.</title>
        <authorList>
            <person name="Khatri K."/>
            <person name="Mohite J.A."/>
            <person name="Pandit P.S."/>
            <person name="Bahulikar R."/>
            <person name="Rahalkar M.C."/>
        </authorList>
    </citation>
    <scope>NUCLEOTIDE SEQUENCE [LARGE SCALE GENOMIC DNA]</scope>
    <source>
        <strain evidence="1 2">KRF1</strain>
    </source>
</reference>
<comment type="caution">
    <text evidence="1">The sequence shown here is derived from an EMBL/GenBank/DDBJ whole genome shotgun (WGS) entry which is preliminary data.</text>
</comment>
<dbReference type="EMBL" id="RYFG02000019">
    <property type="protein sequence ID" value="TRX01602.1"/>
    <property type="molecule type" value="Genomic_DNA"/>
</dbReference>
<organism evidence="1 2">
    <name type="scientific">Candidatus Methylobacter oryzae</name>
    <dbReference type="NCBI Taxonomy" id="2497749"/>
    <lineage>
        <taxon>Bacteria</taxon>
        <taxon>Pseudomonadati</taxon>
        <taxon>Pseudomonadota</taxon>
        <taxon>Gammaproteobacteria</taxon>
        <taxon>Methylococcales</taxon>
        <taxon>Methylococcaceae</taxon>
        <taxon>Methylobacter</taxon>
    </lineage>
</organism>
<dbReference type="Proteomes" id="UP000733744">
    <property type="component" value="Unassembled WGS sequence"/>
</dbReference>
<sequence length="97" mass="10805">MHGLILSRKRRCPTLPDRFTANGRLCTAPRTDFHSRSHRLRGNAVKARCAASHGQSFEYTGRSASGTAFPRGAWERGKLENDPLPSATLKRIFKIAI</sequence>